<organism evidence="2 3">
    <name type="scientific">Peronospora effusa</name>
    <dbReference type="NCBI Taxonomy" id="542832"/>
    <lineage>
        <taxon>Eukaryota</taxon>
        <taxon>Sar</taxon>
        <taxon>Stramenopiles</taxon>
        <taxon>Oomycota</taxon>
        <taxon>Peronosporomycetes</taxon>
        <taxon>Peronosporales</taxon>
        <taxon>Peronosporaceae</taxon>
        <taxon>Peronospora</taxon>
    </lineage>
</organism>
<name>A0A3R7Y5E1_9STRA</name>
<reference evidence="2 3" key="1">
    <citation type="submission" date="2018-06" db="EMBL/GenBank/DDBJ databases">
        <title>Comparative genomics of downy mildews reveals potential adaptations to biotrophy.</title>
        <authorList>
            <person name="Fletcher K."/>
            <person name="Klosterman S.J."/>
            <person name="Derevnina L."/>
            <person name="Martin F."/>
            <person name="Koike S."/>
            <person name="Reyes Chin-Wo S."/>
            <person name="Mou B."/>
            <person name="Michelmore R."/>
        </authorList>
    </citation>
    <scope>NUCLEOTIDE SEQUENCE [LARGE SCALE GENOMIC DNA]</scope>
    <source>
        <strain evidence="2 3">R13</strain>
    </source>
</reference>
<dbReference type="VEuPathDB" id="FungiDB:DD237_007794"/>
<feature type="compositionally biased region" description="Basic and acidic residues" evidence="1">
    <location>
        <begin position="121"/>
        <end position="141"/>
    </location>
</feature>
<feature type="compositionally biased region" description="Basic residues" evidence="1">
    <location>
        <begin position="42"/>
        <end position="53"/>
    </location>
</feature>
<sequence length="148" mass="16123">MRFAFVSTASASEEVSGLGSFDAAACEANTNLREQSKTTKPPTKRAPVRRRRPMLPATRISSRQQKRRAAAAAAAVSDSTGNGNEEEHSGSEAIPSVAKKEGDDANEENVNVKTRMVSRRKNTDSEEEKKQHRKQGLEKKLAQAISNV</sequence>
<evidence type="ECO:0000313" key="2">
    <source>
        <dbReference type="EMBL" id="RQM12364.1"/>
    </source>
</evidence>
<gene>
    <name evidence="2" type="ORF">DD237_007794</name>
</gene>
<comment type="caution">
    <text evidence="2">The sequence shown here is derived from an EMBL/GenBank/DDBJ whole genome shotgun (WGS) entry which is preliminary data.</text>
</comment>
<evidence type="ECO:0000313" key="3">
    <source>
        <dbReference type="Proteomes" id="UP000286097"/>
    </source>
</evidence>
<protein>
    <submittedName>
        <fullName evidence="2">Uncharacterized protein</fullName>
    </submittedName>
</protein>
<feature type="region of interest" description="Disordered" evidence="1">
    <location>
        <begin position="29"/>
        <end position="148"/>
    </location>
</feature>
<dbReference type="AlphaFoldDB" id="A0A3R7Y5E1"/>
<dbReference type="EMBL" id="QKXF01000334">
    <property type="protein sequence ID" value="RQM12364.1"/>
    <property type="molecule type" value="Genomic_DNA"/>
</dbReference>
<dbReference type="Proteomes" id="UP000286097">
    <property type="component" value="Unassembled WGS sequence"/>
</dbReference>
<accession>A0A3R7Y5E1</accession>
<evidence type="ECO:0000256" key="1">
    <source>
        <dbReference type="SAM" id="MobiDB-lite"/>
    </source>
</evidence>
<proteinExistence type="predicted"/>
<feature type="compositionally biased region" description="Polar residues" evidence="1">
    <location>
        <begin position="29"/>
        <end position="41"/>
    </location>
</feature>